<reference evidence="3" key="1">
    <citation type="submission" date="2025-08" db="UniProtKB">
        <authorList>
            <consortium name="RefSeq"/>
        </authorList>
    </citation>
    <scope>IDENTIFICATION</scope>
    <source>
        <tissue evidence="3">Whole sample</tissue>
    </source>
</reference>
<dbReference type="AlphaFoldDB" id="A0A8B8B4I9"/>
<gene>
    <name evidence="3" type="primary">LOC111107414</name>
</gene>
<evidence type="ECO:0000313" key="3">
    <source>
        <dbReference type="RefSeq" id="XP_022298317.1"/>
    </source>
</evidence>
<sequence length="238" mass="27388">MDEEWNKLIILYLGSKLRRRVKEIKLNIQFVDFGLKPSYLLDFGVNSLDSLINLIHDLESRRLIQRHLLAVKLEMDYIVMNPDVFMEMYTEPYDVVKFVDITSDNTPKVVVKSDALDQVISTCFSAVTDGSLKPADDINMTSVFGVLIGYPVVYWFEPDSLKSAGNSQVVQHAEVLGMTDNEQTEVVFSFSYPDNLINVLEKHVSAWFQKWEEAGKWKELFKSVSMKCERRTLLSMVL</sequence>
<dbReference type="Pfam" id="PF14953">
    <property type="entry name" value="DUF4504"/>
    <property type="match status" value="1"/>
</dbReference>
<keyword evidence="2" id="KW-1185">Reference proteome</keyword>
<dbReference type="RefSeq" id="XP_022298317.1">
    <property type="nucleotide sequence ID" value="XM_022442609.1"/>
</dbReference>
<dbReference type="GeneID" id="111107414"/>
<evidence type="ECO:0000256" key="1">
    <source>
        <dbReference type="ARBA" id="ARBA00007065"/>
    </source>
</evidence>
<accession>A0A8B8B4I9</accession>
<dbReference type="PANTHER" id="PTHR31366">
    <property type="entry name" value="UPF0739 PROTEIN C1ORF74"/>
    <property type="match status" value="1"/>
</dbReference>
<dbReference type="OrthoDB" id="10056365at2759"/>
<organism evidence="2 3">
    <name type="scientific">Crassostrea virginica</name>
    <name type="common">Eastern oyster</name>
    <dbReference type="NCBI Taxonomy" id="6565"/>
    <lineage>
        <taxon>Eukaryota</taxon>
        <taxon>Metazoa</taxon>
        <taxon>Spiralia</taxon>
        <taxon>Lophotrochozoa</taxon>
        <taxon>Mollusca</taxon>
        <taxon>Bivalvia</taxon>
        <taxon>Autobranchia</taxon>
        <taxon>Pteriomorphia</taxon>
        <taxon>Ostreida</taxon>
        <taxon>Ostreoidea</taxon>
        <taxon>Ostreidae</taxon>
        <taxon>Crassostrea</taxon>
    </lineage>
</organism>
<name>A0A8B8B4I9_CRAVI</name>
<proteinExistence type="inferred from homology"/>
<dbReference type="Proteomes" id="UP000694844">
    <property type="component" value="Chromosome 8"/>
</dbReference>
<comment type="similarity">
    <text evidence="1">Belongs to the UPF0739 family.</text>
</comment>
<evidence type="ECO:0000313" key="2">
    <source>
        <dbReference type="Proteomes" id="UP000694844"/>
    </source>
</evidence>
<dbReference type="KEGG" id="cvn:111107414"/>
<dbReference type="PANTHER" id="PTHR31366:SF2">
    <property type="entry name" value="UPF0739 PROTEIN C1ORF74"/>
    <property type="match status" value="1"/>
</dbReference>
<dbReference type="InterPro" id="IPR027850">
    <property type="entry name" value="DUF4504"/>
</dbReference>
<protein>
    <submittedName>
        <fullName evidence="3">UPF0739 protein C1orf74 homolog</fullName>
    </submittedName>
</protein>